<evidence type="ECO:0000313" key="2">
    <source>
        <dbReference type="Proteomes" id="UP000295008"/>
    </source>
</evidence>
<reference evidence="1 2" key="1">
    <citation type="submission" date="2019-03" db="EMBL/GenBank/DDBJ databases">
        <title>Genomic Encyclopedia of Type Strains, Phase IV (KMG-IV): sequencing the most valuable type-strain genomes for metagenomic binning, comparative biology and taxonomic classification.</title>
        <authorList>
            <person name="Goeker M."/>
        </authorList>
    </citation>
    <scope>NUCLEOTIDE SEQUENCE [LARGE SCALE GENOMIC DNA]</scope>
    <source>
        <strain evidence="1 2">LX-B</strain>
    </source>
</reference>
<organism evidence="1 2">
    <name type="scientific">Hydrogenispora ethanolica</name>
    <dbReference type="NCBI Taxonomy" id="1082276"/>
    <lineage>
        <taxon>Bacteria</taxon>
        <taxon>Bacillati</taxon>
        <taxon>Bacillota</taxon>
        <taxon>Hydrogenispora</taxon>
    </lineage>
</organism>
<gene>
    <name evidence="1" type="ORF">EDC14_10619</name>
</gene>
<dbReference type="AlphaFoldDB" id="A0A4R1QP30"/>
<sequence length="449" mass="50555">MEIKNTAVRFGYAAADITPDWPVELVGFARLDNTSQGIFQPLYAQILLCQTDHEKCCLITIDSIGFTVNLTQKLRDLVAAELQSGRAKVMVCFSHTHSAPNAGTDERYYQLVCDRVLAAVREAQGNMEQWNAAWAVTETNIGVNRRGENSVLDNRLGILKLADGISGEPKLLVLRVTAHANVLTSDNYRISADYFGPARERLAEKYGCKVMMIQGASGDVRPRYQQENAEYLEIHAFEASMKSYSDVEKERYFQQSMAALAQMANSIVQSVTGVLEEMVPAPVFRLTMFSEHHRFWADVPGLERAAQIAAEAQKEAAIDGRDWLQEVKRLHQDKIQAQEAKIEFQYFILNEGCLCGIANEAMCEIALDIVERTQNPLVFFGGYVNGIESYLPTAQEYDKGGYEVLWSNLIYFRYHGRVMPLNRNTARDMVDIVAASWARLNHRDITGEQ</sequence>
<keyword evidence="2" id="KW-1185">Reference proteome</keyword>
<proteinExistence type="predicted"/>
<accession>A0A4R1QP30</accession>
<protein>
    <recommendedName>
        <fullName evidence="3">Neutral/alkaline ceramidase-like enzyme</fullName>
    </recommendedName>
</protein>
<evidence type="ECO:0000313" key="1">
    <source>
        <dbReference type="EMBL" id="TCL54663.1"/>
    </source>
</evidence>
<evidence type="ECO:0008006" key="3">
    <source>
        <dbReference type="Google" id="ProtNLM"/>
    </source>
</evidence>
<comment type="caution">
    <text evidence="1">The sequence shown here is derived from an EMBL/GenBank/DDBJ whole genome shotgun (WGS) entry which is preliminary data.</text>
</comment>
<dbReference type="OrthoDB" id="337762at2"/>
<dbReference type="Proteomes" id="UP000295008">
    <property type="component" value="Unassembled WGS sequence"/>
</dbReference>
<name>A0A4R1QP30_HYDET</name>
<dbReference type="EMBL" id="SLUN01000061">
    <property type="protein sequence ID" value="TCL54663.1"/>
    <property type="molecule type" value="Genomic_DNA"/>
</dbReference>
<dbReference type="RefSeq" id="WP_132017980.1">
    <property type="nucleotide sequence ID" value="NZ_SLUN01000061.1"/>
</dbReference>